<keyword evidence="5" id="KW-0256">Endoplasmic reticulum</keyword>
<keyword evidence="8 9" id="KW-0472">Membrane</keyword>
<keyword evidence="4 9" id="KW-0812">Transmembrane</keyword>
<comment type="subcellular location">
    <subcellularLocation>
        <location evidence="1">Endoplasmic reticulum membrane</location>
        <topology evidence="1">Single-pass type III membrane protein</topology>
    </subcellularLocation>
</comment>
<dbReference type="AlphaFoldDB" id="A0A2U3DYR2"/>
<dbReference type="InterPro" id="IPR036330">
    <property type="entry name" value="Ost4p_sf"/>
</dbReference>
<dbReference type="InterPro" id="IPR018943">
    <property type="entry name" value="Oligosaccaryltransferase"/>
</dbReference>
<dbReference type="PANTHER" id="PTHR48164:SF1">
    <property type="entry name" value="DOLICHYL-DIPHOSPHOOLIGOSACCHARIDE--PROTEIN GLYCOSYLTRANSFERASE SUBUNIT 4"/>
    <property type="match status" value="1"/>
</dbReference>
<reference evidence="11" key="1">
    <citation type="submission" date="2015-05" db="EMBL/GenBank/DDBJ databases">
        <authorList>
            <person name="Wang D.B."/>
            <person name="Wang M."/>
        </authorList>
    </citation>
    <scope>NUCLEOTIDE SEQUENCE</scope>
    <source>
        <strain evidence="11">36-1</strain>
    </source>
</reference>
<comment type="caution">
    <text evidence="11">The sequence shown here is derived from an EMBL/GenBank/DDBJ whole genome shotgun (WGS) entry which is preliminary data.</text>
</comment>
<dbReference type="Proteomes" id="UP001287286">
    <property type="component" value="Unassembled WGS sequence"/>
</dbReference>
<gene>
    <name evidence="11" type="ORF">PCL_03151</name>
    <name evidence="10" type="ORF">Purlil1_592</name>
</gene>
<evidence type="ECO:0000256" key="1">
    <source>
        <dbReference type="ARBA" id="ARBA00004643"/>
    </source>
</evidence>
<evidence type="ECO:0000256" key="5">
    <source>
        <dbReference type="ARBA" id="ARBA00022824"/>
    </source>
</evidence>
<protein>
    <recommendedName>
        <fullName evidence="3">Dolichyl-diphosphooligosaccharide--protein glycosyltransferase subunit 4</fullName>
    </recommendedName>
</protein>
<keyword evidence="13" id="KW-1185">Reference proteome</keyword>
<evidence type="ECO:0000256" key="6">
    <source>
        <dbReference type="ARBA" id="ARBA00022968"/>
    </source>
</evidence>
<organism evidence="11 12">
    <name type="scientific">Purpureocillium lilacinum</name>
    <name type="common">Paecilomyces lilacinus</name>
    <dbReference type="NCBI Taxonomy" id="33203"/>
    <lineage>
        <taxon>Eukaryota</taxon>
        <taxon>Fungi</taxon>
        <taxon>Dikarya</taxon>
        <taxon>Ascomycota</taxon>
        <taxon>Pezizomycotina</taxon>
        <taxon>Sordariomycetes</taxon>
        <taxon>Hypocreomycetidae</taxon>
        <taxon>Hypocreales</taxon>
        <taxon>Ophiocordycipitaceae</taxon>
        <taxon>Purpureocillium</taxon>
    </lineage>
</organism>
<evidence type="ECO:0000313" key="13">
    <source>
        <dbReference type="Proteomes" id="UP001287286"/>
    </source>
</evidence>
<reference evidence="10" key="3">
    <citation type="submission" date="2023-11" db="EMBL/GenBank/DDBJ databases">
        <authorList>
            <person name="Beijen E."/>
            <person name="Ohm R.A."/>
        </authorList>
    </citation>
    <scope>NUCLEOTIDE SEQUENCE</scope>
    <source>
        <strain evidence="10">CBS 150709</strain>
    </source>
</reference>
<evidence type="ECO:0000313" key="10">
    <source>
        <dbReference type="EMBL" id="KAK4094896.1"/>
    </source>
</evidence>
<keyword evidence="7 9" id="KW-1133">Transmembrane helix</keyword>
<dbReference type="Proteomes" id="UP000245956">
    <property type="component" value="Unassembled WGS sequence"/>
</dbReference>
<dbReference type="SUPFAM" id="SSF103464">
    <property type="entry name" value="Oligosaccharyltransferase subunit ost4p"/>
    <property type="match status" value="1"/>
</dbReference>
<evidence type="ECO:0000256" key="9">
    <source>
        <dbReference type="SAM" id="Phobius"/>
    </source>
</evidence>
<feature type="transmembrane region" description="Helical" evidence="9">
    <location>
        <begin position="92"/>
        <end position="113"/>
    </location>
</feature>
<evidence type="ECO:0000256" key="2">
    <source>
        <dbReference type="ARBA" id="ARBA00007685"/>
    </source>
</evidence>
<proteinExistence type="inferred from homology"/>
<evidence type="ECO:0000256" key="3">
    <source>
        <dbReference type="ARBA" id="ARBA00017662"/>
    </source>
</evidence>
<keyword evidence="6" id="KW-0735">Signal-anchor</keyword>
<reference evidence="10 13" key="4">
    <citation type="journal article" date="2024" name="Microbiol. Resour. Announc.">
        <title>Genome annotations for the ascomycete fungi Trichoderma harzianum, Trichoderma aggressivum, and Purpureocillium lilacinum.</title>
        <authorList>
            <person name="Beijen E.P.W."/>
            <person name="Ohm R.A."/>
        </authorList>
    </citation>
    <scope>NUCLEOTIDE SEQUENCE [LARGE SCALE GENOMIC DNA]</scope>
    <source>
        <strain evidence="10 13">CBS 150709</strain>
    </source>
</reference>
<name>A0A2U3DYR2_PURLI</name>
<dbReference type="GO" id="GO:0008250">
    <property type="term" value="C:oligosaccharyltransferase complex"/>
    <property type="evidence" value="ECO:0007669"/>
    <property type="project" value="TreeGrafter"/>
</dbReference>
<evidence type="ECO:0000313" key="12">
    <source>
        <dbReference type="Proteomes" id="UP000245956"/>
    </source>
</evidence>
<dbReference type="InterPro" id="IPR051307">
    <property type="entry name" value="OST4"/>
</dbReference>
<dbReference type="PANTHER" id="PTHR48164">
    <property type="entry name" value="DOLICHYL-DIPHOSPHOOLIGOSACCHARIDE--PROTEIN GLYCOSYLTRANSFERASE SUBUNIT 4"/>
    <property type="match status" value="1"/>
</dbReference>
<reference evidence="11 12" key="2">
    <citation type="journal article" date="2016" name="Front. Microbiol.">
        <title>Genome and transcriptome sequences reveal the specific parasitism of the nematophagous Purpureocillium lilacinum 36-1.</title>
        <authorList>
            <person name="Xie J."/>
            <person name="Li S."/>
            <person name="Mo C."/>
            <person name="Xiao X."/>
            <person name="Peng D."/>
            <person name="Wang G."/>
            <person name="Xiao Y."/>
        </authorList>
    </citation>
    <scope>NUCLEOTIDE SEQUENCE [LARGE SCALE GENOMIC DNA]</scope>
    <source>
        <strain evidence="11 12">36-1</strain>
    </source>
</reference>
<dbReference type="GO" id="GO:0018279">
    <property type="term" value="P:protein N-linked glycosylation via asparagine"/>
    <property type="evidence" value="ECO:0007669"/>
    <property type="project" value="TreeGrafter"/>
</dbReference>
<sequence>MGAVGREGQRESGASPNWYCAASAGGAEAQPWRRSSTNAPAVLLAVANAHLRPVPRAVHHATRTIRHRCQALNRLARAPPRTTASMITDRDLFSLAIFLGAASMILIVVYHFLEVNAVPEAAAAKKAN</sequence>
<dbReference type="Pfam" id="PF10215">
    <property type="entry name" value="Ost4"/>
    <property type="match status" value="1"/>
</dbReference>
<accession>A0A2U3DYR2</accession>
<evidence type="ECO:0000313" key="11">
    <source>
        <dbReference type="EMBL" id="PWI67383.1"/>
    </source>
</evidence>
<dbReference type="EMBL" id="LCWV01000019">
    <property type="protein sequence ID" value="PWI67383.1"/>
    <property type="molecule type" value="Genomic_DNA"/>
</dbReference>
<dbReference type="EMBL" id="JAWRVI010000002">
    <property type="protein sequence ID" value="KAK4094896.1"/>
    <property type="molecule type" value="Genomic_DNA"/>
</dbReference>
<evidence type="ECO:0000256" key="8">
    <source>
        <dbReference type="ARBA" id="ARBA00023136"/>
    </source>
</evidence>
<comment type="similarity">
    <text evidence="2">Belongs to the OST4 family.</text>
</comment>
<evidence type="ECO:0000256" key="7">
    <source>
        <dbReference type="ARBA" id="ARBA00022989"/>
    </source>
</evidence>
<evidence type="ECO:0000256" key="4">
    <source>
        <dbReference type="ARBA" id="ARBA00022692"/>
    </source>
</evidence>